<dbReference type="InterPro" id="IPR014284">
    <property type="entry name" value="RNA_pol_sigma-70_dom"/>
</dbReference>
<dbReference type="Gene3D" id="1.10.1740.10">
    <property type="match status" value="1"/>
</dbReference>
<dbReference type="PANTHER" id="PTHR30385:SF8">
    <property type="entry name" value="RNA POLYMERASE SIGMA-E FACTOR"/>
    <property type="match status" value="1"/>
</dbReference>
<dbReference type="Pfam" id="PF04545">
    <property type="entry name" value="Sigma70_r4"/>
    <property type="match status" value="1"/>
</dbReference>
<organism evidence="8 9">
    <name type="scientific">Streptomyces achromogenes</name>
    <dbReference type="NCBI Taxonomy" id="67255"/>
    <lineage>
        <taxon>Bacteria</taxon>
        <taxon>Bacillati</taxon>
        <taxon>Actinomycetota</taxon>
        <taxon>Actinomycetes</taxon>
        <taxon>Kitasatosporales</taxon>
        <taxon>Streptomycetaceae</taxon>
        <taxon>Streptomyces</taxon>
    </lineage>
</organism>
<evidence type="ECO:0000313" key="9">
    <source>
        <dbReference type="Proteomes" id="UP001622557"/>
    </source>
</evidence>
<dbReference type="SUPFAM" id="SSF88659">
    <property type="entry name" value="Sigma3 and sigma4 domains of RNA polymerase sigma factors"/>
    <property type="match status" value="1"/>
</dbReference>
<keyword evidence="4" id="KW-0804">Transcription</keyword>
<dbReference type="PRINTS" id="PR00046">
    <property type="entry name" value="SIGMA70FCT"/>
</dbReference>
<feature type="domain" description="RNA polymerase sigma-70 region 2" evidence="6">
    <location>
        <begin position="8"/>
        <end position="69"/>
    </location>
</feature>
<dbReference type="InterPro" id="IPR036388">
    <property type="entry name" value="WH-like_DNA-bd_sf"/>
</dbReference>
<gene>
    <name evidence="8" type="ORF">OG350_09700</name>
</gene>
<evidence type="ECO:0000256" key="1">
    <source>
        <dbReference type="ARBA" id="ARBA00023015"/>
    </source>
</evidence>
<accession>A0ABZ1KIW1</accession>
<dbReference type="NCBIfam" id="TIGR02937">
    <property type="entry name" value="sigma70-ECF"/>
    <property type="match status" value="1"/>
</dbReference>
<sequence length="216" mass="24027">METVAVLESFEPLIKSRAQRIDRYSAEDLAQEGREALWLALGRFGGGTRAELVTFAERTVTGAMQDAYSALRFPGVSVDEFKLWRSALKRADGDPDRAEQLMCSGELKWRAKPETAKAVRSAVSPAEPLPEDLSTRTPAEPSEAVRERTEGRVAWMLLTLGEQQRAVLEMTFGLGKFGRMTDSEIGEALSIPAKRVPSIRSKALARIRERWGSQFK</sequence>
<dbReference type="InterPro" id="IPR013324">
    <property type="entry name" value="RNA_pol_sigma_r3/r4-like"/>
</dbReference>
<dbReference type="InterPro" id="IPR000943">
    <property type="entry name" value="RNA_pol_sigma70"/>
</dbReference>
<dbReference type="RefSeq" id="WP_405446557.1">
    <property type="nucleotide sequence ID" value="NZ_CP108164.1"/>
</dbReference>
<feature type="domain" description="RNA polymerase sigma-70 region 4" evidence="7">
    <location>
        <begin position="157"/>
        <end position="209"/>
    </location>
</feature>
<dbReference type="Proteomes" id="UP001622557">
    <property type="component" value="Chromosome"/>
</dbReference>
<proteinExistence type="predicted"/>
<dbReference type="SUPFAM" id="SSF88946">
    <property type="entry name" value="Sigma2 domain of RNA polymerase sigma factors"/>
    <property type="match status" value="1"/>
</dbReference>
<name>A0ABZ1KIW1_STRAH</name>
<feature type="region of interest" description="Disordered" evidence="5">
    <location>
        <begin position="121"/>
        <end position="146"/>
    </location>
</feature>
<keyword evidence="3" id="KW-0238">DNA-binding</keyword>
<evidence type="ECO:0000259" key="6">
    <source>
        <dbReference type="Pfam" id="PF04542"/>
    </source>
</evidence>
<dbReference type="Pfam" id="PF04542">
    <property type="entry name" value="Sigma70_r2"/>
    <property type="match status" value="1"/>
</dbReference>
<dbReference type="InterPro" id="IPR007627">
    <property type="entry name" value="RNA_pol_sigma70_r2"/>
</dbReference>
<dbReference type="EMBL" id="CP108164">
    <property type="protein sequence ID" value="WTQ80569.1"/>
    <property type="molecule type" value="Genomic_DNA"/>
</dbReference>
<dbReference type="GeneID" id="97280697"/>
<protein>
    <submittedName>
        <fullName evidence="8">Sigma-70 family RNA polymerase sigma factor</fullName>
    </submittedName>
</protein>
<evidence type="ECO:0000256" key="5">
    <source>
        <dbReference type="SAM" id="MobiDB-lite"/>
    </source>
</evidence>
<reference evidence="8 9" key="1">
    <citation type="submission" date="2022-10" db="EMBL/GenBank/DDBJ databases">
        <title>The complete genomes of actinobacterial strains from the NBC collection.</title>
        <authorList>
            <person name="Joergensen T.S."/>
            <person name="Alvarez Arevalo M."/>
            <person name="Sterndorff E.B."/>
            <person name="Faurdal D."/>
            <person name="Vuksanovic O."/>
            <person name="Mourched A.-S."/>
            <person name="Charusanti P."/>
            <person name="Shaw S."/>
            <person name="Blin K."/>
            <person name="Weber T."/>
        </authorList>
    </citation>
    <scope>NUCLEOTIDE SEQUENCE [LARGE SCALE GENOMIC DNA]</scope>
    <source>
        <strain evidence="8 9">NBC_00156</strain>
    </source>
</reference>
<evidence type="ECO:0000256" key="4">
    <source>
        <dbReference type="ARBA" id="ARBA00023163"/>
    </source>
</evidence>
<dbReference type="InterPro" id="IPR007630">
    <property type="entry name" value="RNA_pol_sigma70_r4"/>
</dbReference>
<keyword evidence="9" id="KW-1185">Reference proteome</keyword>
<dbReference type="Gene3D" id="1.10.10.10">
    <property type="entry name" value="Winged helix-like DNA-binding domain superfamily/Winged helix DNA-binding domain"/>
    <property type="match status" value="1"/>
</dbReference>
<evidence type="ECO:0000256" key="3">
    <source>
        <dbReference type="ARBA" id="ARBA00023125"/>
    </source>
</evidence>
<dbReference type="PANTHER" id="PTHR30385">
    <property type="entry name" value="SIGMA FACTOR F FLAGELLAR"/>
    <property type="match status" value="1"/>
</dbReference>
<evidence type="ECO:0000256" key="2">
    <source>
        <dbReference type="ARBA" id="ARBA00023082"/>
    </source>
</evidence>
<keyword evidence="1" id="KW-0805">Transcription regulation</keyword>
<dbReference type="InterPro" id="IPR013325">
    <property type="entry name" value="RNA_pol_sigma_r2"/>
</dbReference>
<evidence type="ECO:0000313" key="8">
    <source>
        <dbReference type="EMBL" id="WTQ80569.1"/>
    </source>
</evidence>
<evidence type="ECO:0000259" key="7">
    <source>
        <dbReference type="Pfam" id="PF04545"/>
    </source>
</evidence>
<keyword evidence="2" id="KW-0731">Sigma factor</keyword>